<comment type="caution">
    <text evidence="7">The sequence shown here is derived from an EMBL/GenBank/DDBJ whole genome shotgun (WGS) entry which is preliminary data.</text>
</comment>
<comment type="function">
    <text evidence="5">Effector that suppresses plant defense responses during pathogen infection.</text>
</comment>
<feature type="signal peptide" evidence="5">
    <location>
        <begin position="1"/>
        <end position="23"/>
    </location>
</feature>
<comment type="subcellular location">
    <subcellularLocation>
        <location evidence="1 5">Secreted</location>
    </subcellularLocation>
</comment>
<dbReference type="OrthoDB" id="146030at2759"/>
<evidence type="ECO:0000256" key="2">
    <source>
        <dbReference type="ARBA" id="ARBA00010400"/>
    </source>
</evidence>
<evidence type="ECO:0000256" key="3">
    <source>
        <dbReference type="ARBA" id="ARBA00022525"/>
    </source>
</evidence>
<keyword evidence="8" id="KW-1185">Reference proteome</keyword>
<accession>A0A225W620</accession>
<evidence type="ECO:0000256" key="5">
    <source>
        <dbReference type="RuleBase" id="RU367124"/>
    </source>
</evidence>
<dbReference type="AlphaFoldDB" id="A0A225W620"/>
<dbReference type="GO" id="GO:0005576">
    <property type="term" value="C:extracellular region"/>
    <property type="evidence" value="ECO:0007669"/>
    <property type="project" value="UniProtKB-SubCell"/>
</dbReference>
<dbReference type="EMBL" id="NBNE01001648">
    <property type="protein sequence ID" value="OWZ13183.1"/>
    <property type="molecule type" value="Genomic_DNA"/>
</dbReference>
<evidence type="ECO:0000256" key="4">
    <source>
        <dbReference type="ARBA" id="ARBA00022729"/>
    </source>
</evidence>
<reference evidence="8" key="1">
    <citation type="submission" date="2017-03" db="EMBL/GenBank/DDBJ databases">
        <title>Phytopthora megakarya and P. palmivora, two closely related causual agents of cacao black pod achieved similar genome size and gene model numbers by different mechanisms.</title>
        <authorList>
            <person name="Ali S."/>
            <person name="Shao J."/>
            <person name="Larry D.J."/>
            <person name="Kronmiller B."/>
            <person name="Shen D."/>
            <person name="Strem M.D."/>
            <person name="Melnick R.L."/>
            <person name="Guiltinan M.J."/>
            <person name="Tyler B.M."/>
            <person name="Meinhardt L.W."/>
            <person name="Bailey B.A."/>
        </authorList>
    </citation>
    <scope>NUCLEOTIDE SEQUENCE [LARGE SCALE GENOMIC DNA]</scope>
    <source>
        <strain evidence="8">zdho120</strain>
    </source>
</reference>
<feature type="region of interest" description="Disordered" evidence="6">
    <location>
        <begin position="43"/>
        <end position="62"/>
    </location>
</feature>
<protein>
    <recommendedName>
        <fullName evidence="5">RxLR effector protein</fullName>
    </recommendedName>
</protein>
<comment type="domain">
    <text evidence="5">The RxLR-dEER motif acts to carry the protein into the host cell cytoplasm through binding to cell surface phosphatidylinositol-3-phosphate.</text>
</comment>
<keyword evidence="3 5" id="KW-0964">Secreted</keyword>
<dbReference type="InterPro" id="IPR031825">
    <property type="entry name" value="RXLR"/>
</dbReference>
<proteinExistence type="inferred from homology"/>
<evidence type="ECO:0000256" key="1">
    <source>
        <dbReference type="ARBA" id="ARBA00004613"/>
    </source>
</evidence>
<evidence type="ECO:0000313" key="7">
    <source>
        <dbReference type="EMBL" id="OWZ13183.1"/>
    </source>
</evidence>
<keyword evidence="4 5" id="KW-0732">Signal</keyword>
<evidence type="ECO:0000313" key="8">
    <source>
        <dbReference type="Proteomes" id="UP000198211"/>
    </source>
</evidence>
<sequence length="200" mass="22815">MRLHYLVLVVIAGLLLSFDVILASGVSQRKLRMKASDIAVPADNNNRGLRSHETHNAKDADTGVEREERAGQGLYKQFVGRNDLTMSTFSKMMKDDVYKAKMFKNWNKHQQSYDKIKERMFLELNPRFKTLLSEYSNKYVLTKAKLVEDVKTTTAHVNPAENVKMATTRVRDPSKPVKHVRWADREGGVLVQIPKVPANS</sequence>
<dbReference type="Proteomes" id="UP000198211">
    <property type="component" value="Unassembled WGS sequence"/>
</dbReference>
<feature type="compositionally biased region" description="Basic and acidic residues" evidence="6">
    <location>
        <begin position="50"/>
        <end position="62"/>
    </location>
</feature>
<evidence type="ECO:0000256" key="6">
    <source>
        <dbReference type="SAM" id="MobiDB-lite"/>
    </source>
</evidence>
<gene>
    <name evidence="7" type="ORF">PHMEG_00013546</name>
</gene>
<name>A0A225W620_9STRA</name>
<feature type="chain" id="PRO_5028503607" description="RxLR effector protein" evidence="5">
    <location>
        <begin position="24"/>
        <end position="200"/>
    </location>
</feature>
<organism evidence="7 8">
    <name type="scientific">Phytophthora megakarya</name>
    <dbReference type="NCBI Taxonomy" id="4795"/>
    <lineage>
        <taxon>Eukaryota</taxon>
        <taxon>Sar</taxon>
        <taxon>Stramenopiles</taxon>
        <taxon>Oomycota</taxon>
        <taxon>Peronosporomycetes</taxon>
        <taxon>Peronosporales</taxon>
        <taxon>Peronosporaceae</taxon>
        <taxon>Phytophthora</taxon>
    </lineage>
</organism>
<comment type="similarity">
    <text evidence="2 5">Belongs to the RxLR effector family.</text>
</comment>
<dbReference type="Pfam" id="PF16810">
    <property type="entry name" value="RXLR"/>
    <property type="match status" value="1"/>
</dbReference>